<dbReference type="InterPro" id="IPR035965">
    <property type="entry name" value="PAS-like_dom_sf"/>
</dbReference>
<dbReference type="PROSITE" id="PS50109">
    <property type="entry name" value="HIS_KIN"/>
    <property type="match status" value="1"/>
</dbReference>
<dbReference type="SUPFAM" id="SSF47384">
    <property type="entry name" value="Homodimeric domain of signal transducing histidine kinase"/>
    <property type="match status" value="1"/>
</dbReference>
<accession>A0A562J5L9</accession>
<dbReference type="SMART" id="SM00062">
    <property type="entry name" value="PBPb"/>
    <property type="match status" value="1"/>
</dbReference>
<keyword evidence="5" id="KW-0902">Two-component regulatory system</keyword>
<evidence type="ECO:0000256" key="6">
    <source>
        <dbReference type="SAM" id="Phobius"/>
    </source>
</evidence>
<dbReference type="SUPFAM" id="SSF55874">
    <property type="entry name" value="ATPase domain of HSP90 chaperone/DNA topoisomerase II/histidine kinase"/>
    <property type="match status" value="1"/>
</dbReference>
<dbReference type="InterPro" id="IPR003661">
    <property type="entry name" value="HisK_dim/P_dom"/>
</dbReference>
<dbReference type="Gene3D" id="3.30.565.10">
    <property type="entry name" value="Histidine kinase-like ATPase, C-terminal domain"/>
    <property type="match status" value="1"/>
</dbReference>
<keyword evidence="6" id="KW-0812">Transmembrane</keyword>
<dbReference type="OrthoDB" id="9762826at2"/>
<proteinExistence type="predicted"/>
<dbReference type="EMBL" id="VLKH01000010">
    <property type="protein sequence ID" value="TWH78214.1"/>
    <property type="molecule type" value="Genomic_DNA"/>
</dbReference>
<keyword evidence="3" id="KW-0597">Phosphoprotein</keyword>
<dbReference type="InterPro" id="IPR001638">
    <property type="entry name" value="Solute-binding_3/MltF_N"/>
</dbReference>
<dbReference type="InterPro" id="IPR036890">
    <property type="entry name" value="HATPase_C_sf"/>
</dbReference>
<dbReference type="PRINTS" id="PR00344">
    <property type="entry name" value="BCTRLSENSOR"/>
</dbReference>
<reference evidence="8 9" key="1">
    <citation type="submission" date="2019-07" db="EMBL/GenBank/DDBJ databases">
        <title>Genomic Encyclopedia of Type Strains, Phase I: the one thousand microbial genomes (KMG-I) project.</title>
        <authorList>
            <person name="Kyrpides N."/>
        </authorList>
    </citation>
    <scope>NUCLEOTIDE SEQUENCE [LARGE SCALE GENOMIC DNA]</scope>
    <source>
        <strain evidence="8 9">DSM 13558</strain>
    </source>
</reference>
<comment type="catalytic activity">
    <reaction evidence="1">
        <text>ATP + protein L-histidine = ADP + protein N-phospho-L-histidine.</text>
        <dbReference type="EC" id="2.7.13.3"/>
    </reaction>
</comment>
<keyword evidence="6" id="KW-0472">Membrane</keyword>
<evidence type="ECO:0000313" key="8">
    <source>
        <dbReference type="EMBL" id="TWH78214.1"/>
    </source>
</evidence>
<dbReference type="Pfam" id="PF00512">
    <property type="entry name" value="HisKA"/>
    <property type="match status" value="1"/>
</dbReference>
<keyword evidence="6" id="KW-1133">Transmembrane helix</keyword>
<dbReference type="SMART" id="SM00388">
    <property type="entry name" value="HisKA"/>
    <property type="match status" value="1"/>
</dbReference>
<comment type="caution">
    <text evidence="8">The sequence shown here is derived from an EMBL/GenBank/DDBJ whole genome shotgun (WGS) entry which is preliminary data.</text>
</comment>
<dbReference type="SUPFAM" id="SSF55785">
    <property type="entry name" value="PYP-like sensor domain (PAS domain)"/>
    <property type="match status" value="1"/>
</dbReference>
<evidence type="ECO:0000256" key="5">
    <source>
        <dbReference type="ARBA" id="ARBA00023012"/>
    </source>
</evidence>
<dbReference type="GO" id="GO:0000155">
    <property type="term" value="F:phosphorelay sensor kinase activity"/>
    <property type="evidence" value="ECO:0007669"/>
    <property type="project" value="InterPro"/>
</dbReference>
<dbReference type="InterPro" id="IPR004358">
    <property type="entry name" value="Sig_transdc_His_kin-like_C"/>
</dbReference>
<dbReference type="Pfam" id="PF02518">
    <property type="entry name" value="HATPase_c"/>
    <property type="match status" value="1"/>
</dbReference>
<evidence type="ECO:0000256" key="3">
    <source>
        <dbReference type="ARBA" id="ARBA00022553"/>
    </source>
</evidence>
<dbReference type="Gene3D" id="3.40.190.10">
    <property type="entry name" value="Periplasmic binding protein-like II"/>
    <property type="match status" value="2"/>
</dbReference>
<feature type="transmembrane region" description="Helical" evidence="6">
    <location>
        <begin position="290"/>
        <end position="313"/>
    </location>
</feature>
<evidence type="ECO:0000256" key="2">
    <source>
        <dbReference type="ARBA" id="ARBA00012438"/>
    </source>
</evidence>
<dbReference type="CDD" id="cd13704">
    <property type="entry name" value="PBP2_HisK"/>
    <property type="match status" value="1"/>
</dbReference>
<keyword evidence="4" id="KW-0808">Transferase</keyword>
<dbReference type="RefSeq" id="WP_145085608.1">
    <property type="nucleotide sequence ID" value="NZ_JAYFNS010000025.1"/>
</dbReference>
<dbReference type="EC" id="2.7.13.3" evidence="2"/>
<organism evidence="8 9">
    <name type="scientific">Sedimentibacter saalensis</name>
    <dbReference type="NCBI Taxonomy" id="130788"/>
    <lineage>
        <taxon>Bacteria</taxon>
        <taxon>Bacillati</taxon>
        <taxon>Bacillota</taxon>
        <taxon>Tissierellia</taxon>
        <taxon>Sedimentibacter</taxon>
    </lineage>
</organism>
<feature type="domain" description="Histidine kinase" evidence="7">
    <location>
        <begin position="449"/>
        <end position="658"/>
    </location>
</feature>
<feature type="transmembrane region" description="Helical" evidence="6">
    <location>
        <begin position="7"/>
        <end position="27"/>
    </location>
</feature>
<dbReference type="Pfam" id="PF00497">
    <property type="entry name" value="SBP_bac_3"/>
    <property type="match status" value="1"/>
</dbReference>
<dbReference type="SMART" id="SM00387">
    <property type="entry name" value="HATPase_c"/>
    <property type="match status" value="1"/>
</dbReference>
<evidence type="ECO:0000256" key="1">
    <source>
        <dbReference type="ARBA" id="ARBA00000085"/>
    </source>
</evidence>
<protein>
    <recommendedName>
        <fullName evidence="2">histidine kinase</fullName>
        <ecNumber evidence="2">2.7.13.3</ecNumber>
    </recommendedName>
</protein>
<evidence type="ECO:0000259" key="7">
    <source>
        <dbReference type="PROSITE" id="PS50109"/>
    </source>
</evidence>
<evidence type="ECO:0000256" key="4">
    <source>
        <dbReference type="ARBA" id="ARBA00022777"/>
    </source>
</evidence>
<evidence type="ECO:0000313" key="9">
    <source>
        <dbReference type="Proteomes" id="UP000315343"/>
    </source>
</evidence>
<dbReference type="Proteomes" id="UP000315343">
    <property type="component" value="Unassembled WGS sequence"/>
</dbReference>
<name>A0A562J5L9_9FIRM</name>
<dbReference type="Gene3D" id="1.10.287.130">
    <property type="match status" value="1"/>
</dbReference>
<keyword evidence="4" id="KW-0418">Kinase</keyword>
<dbReference type="InterPro" id="IPR003594">
    <property type="entry name" value="HATPase_dom"/>
</dbReference>
<sequence>MSENRKLFLFIPIFTALTLFFAASMYIDNTYGLSLYEYIHYSIPVTDEEAEYLSEKGTIYFSSDKNAPPFAYIDNANGQYKGLVLDYASALSIELGVDIEFVPQVWENVLGSVISEDADMCDIFPSEERKKYFAFSEPIYSMRAIAMTRNTDEFINANDLKGYTVAVPAGDYAVEYIRKNIEGVKIVETSDLFDSVKQFKEGNVDAVVGDEPVLMHFAEEIGIDDKVKILDAALYDREVCIGVNKNDIQLVNILNKGILTLKKTNSVEKIHQKWFGISEPILKYRVPDNLMMFFTVLISTLVIFFMGMALWSYTLKSEVKKRTDDLNRSRNNLQITVDALSSFLVCVDEKGLIVNTNRSFCRFMKEENKKVEGIDYREIPILSHIDINNLKNDNEFMFDGRYYMFSISEIEHYDYKYLIVIEDITDSKISQQQILQQNKMIALGQLSAGVAHEIRNPLGLIQNYCYILKTYVFDQNKVAEDAIDVIESSVQRVGKIVDNLLNFSHMENNKPEVINLKEEILNIVALENKLSLKKKIEVKVNCSDSIKFLTKAGSLNHIILNLLSNSIDAMDDGGKIFIDCRAENEYLVIDFKDTGTGISKENLERIFNPFFTTKKVGQGTGLGLYIVYNEVQKMGGEIHVNSQPCQGTIFRMKFPLLKETC</sequence>
<dbReference type="SUPFAM" id="SSF53850">
    <property type="entry name" value="Periplasmic binding protein-like II"/>
    <property type="match status" value="1"/>
</dbReference>
<dbReference type="PANTHER" id="PTHR43065">
    <property type="entry name" value="SENSOR HISTIDINE KINASE"/>
    <property type="match status" value="1"/>
</dbReference>
<gene>
    <name evidence="8" type="ORF">LY60_03056</name>
</gene>
<dbReference type="InterPro" id="IPR005467">
    <property type="entry name" value="His_kinase_dom"/>
</dbReference>
<dbReference type="AlphaFoldDB" id="A0A562J5L9"/>
<keyword evidence="9" id="KW-1185">Reference proteome</keyword>
<dbReference type="InterPro" id="IPR036097">
    <property type="entry name" value="HisK_dim/P_sf"/>
</dbReference>
<dbReference type="CDD" id="cd00082">
    <property type="entry name" value="HisKA"/>
    <property type="match status" value="1"/>
</dbReference>